<dbReference type="SUPFAM" id="SSF100950">
    <property type="entry name" value="NagB/RpiA/CoA transferase-like"/>
    <property type="match status" value="1"/>
</dbReference>
<dbReference type="InterPro" id="IPR051501">
    <property type="entry name" value="eIF2B_alpha/beta/delta"/>
</dbReference>
<dbReference type="Gene3D" id="3.40.50.10470">
    <property type="entry name" value="Translation initiation factor eif-2b, domain 2"/>
    <property type="match status" value="1"/>
</dbReference>
<evidence type="ECO:0000256" key="2">
    <source>
        <dbReference type="ARBA" id="ARBA00022540"/>
    </source>
</evidence>
<dbReference type="PANTHER" id="PTHR45860">
    <property type="entry name" value="TRANSLATION INITIATION FACTOR EIF-2B SUBUNIT ALPHA"/>
    <property type="match status" value="1"/>
</dbReference>
<dbReference type="InterPro" id="IPR037171">
    <property type="entry name" value="NagB/RpiA_transferase-like"/>
</dbReference>
<organism evidence="5 6">
    <name type="scientific">Solanum tuberosum</name>
    <name type="common">Potato</name>
    <dbReference type="NCBI Taxonomy" id="4113"/>
    <lineage>
        <taxon>Eukaryota</taxon>
        <taxon>Viridiplantae</taxon>
        <taxon>Streptophyta</taxon>
        <taxon>Embryophyta</taxon>
        <taxon>Tracheophyta</taxon>
        <taxon>Spermatophyta</taxon>
        <taxon>Magnoliopsida</taxon>
        <taxon>eudicotyledons</taxon>
        <taxon>Gunneridae</taxon>
        <taxon>Pentapetalae</taxon>
        <taxon>asterids</taxon>
        <taxon>lamiids</taxon>
        <taxon>Solanales</taxon>
        <taxon>Solanaceae</taxon>
        <taxon>Solanoideae</taxon>
        <taxon>Solaneae</taxon>
        <taxon>Solanum</taxon>
    </lineage>
</organism>
<dbReference type="EMBL" id="JAIVGD010000002">
    <property type="protein sequence ID" value="KAH0778949.1"/>
    <property type="molecule type" value="Genomic_DNA"/>
</dbReference>
<proteinExistence type="inferred from homology"/>
<sequence>MDVVYMIHQRATGVIDNGGTVNWTRTYQIAGVAKRMNTPVSMAAESNEFTCLMSLDRPKHLNQLNQGLPLVPVKFCTNAPLQALSYKHHLRGVCCSDICHFGGVIVLVKVGQYVQEAM</sequence>
<keyword evidence="6" id="KW-1185">Reference proteome</keyword>
<evidence type="ECO:0000256" key="1">
    <source>
        <dbReference type="ARBA" id="ARBA00007251"/>
    </source>
</evidence>
<reference evidence="5 6" key="1">
    <citation type="journal article" date="2021" name="bioRxiv">
        <title>Chromosome-scale and haplotype-resolved genome assembly of a tetraploid potato cultivar.</title>
        <authorList>
            <person name="Sun H."/>
            <person name="Jiao W.-B."/>
            <person name="Krause K."/>
            <person name="Campoy J.A."/>
            <person name="Goel M."/>
            <person name="Folz-Donahue K."/>
            <person name="Kukat C."/>
            <person name="Huettel B."/>
            <person name="Schneeberger K."/>
        </authorList>
    </citation>
    <scope>NUCLEOTIDE SEQUENCE [LARGE SCALE GENOMIC DNA]</scope>
    <source>
        <strain evidence="5">SolTubOtavaFocal</strain>
        <tissue evidence="5">Leaves</tissue>
    </source>
</reference>
<comment type="caution">
    <text evidence="5">The sequence shown here is derived from an EMBL/GenBank/DDBJ whole genome shotgun (WGS) entry which is preliminary data.</text>
</comment>
<dbReference type="InterPro" id="IPR000649">
    <property type="entry name" value="IF-2B-related"/>
</dbReference>
<evidence type="ECO:0000313" key="5">
    <source>
        <dbReference type="EMBL" id="KAH0778949.1"/>
    </source>
</evidence>
<name>A0ABQ7WFV3_SOLTU</name>
<evidence type="ECO:0000313" key="6">
    <source>
        <dbReference type="Proteomes" id="UP000826656"/>
    </source>
</evidence>
<evidence type="ECO:0000256" key="3">
    <source>
        <dbReference type="ARBA" id="ARBA00022917"/>
    </source>
</evidence>
<comment type="similarity">
    <text evidence="1 4">Belongs to the eIF-2B alpha/beta/delta subunits family.</text>
</comment>
<accession>A0ABQ7WFV3</accession>
<protein>
    <submittedName>
        <fullName evidence="5">Uncharacterized protein</fullName>
    </submittedName>
</protein>
<gene>
    <name evidence="5" type="ORF">KY290_005376</name>
</gene>
<evidence type="ECO:0000256" key="4">
    <source>
        <dbReference type="RuleBase" id="RU003814"/>
    </source>
</evidence>
<keyword evidence="2" id="KW-0396">Initiation factor</keyword>
<keyword evidence="3" id="KW-0648">Protein biosynthesis</keyword>
<dbReference type="InterPro" id="IPR042529">
    <property type="entry name" value="IF_2B-like_C"/>
</dbReference>
<dbReference type="Proteomes" id="UP000826656">
    <property type="component" value="Unassembled WGS sequence"/>
</dbReference>
<dbReference type="Pfam" id="PF01008">
    <property type="entry name" value="IF-2B"/>
    <property type="match status" value="1"/>
</dbReference>
<dbReference type="PANTHER" id="PTHR45860:SF1">
    <property type="entry name" value="TRANSLATION INITIATION FACTOR EIF-2B SUBUNIT ALPHA"/>
    <property type="match status" value="1"/>
</dbReference>